<dbReference type="CDD" id="cd04301">
    <property type="entry name" value="NAT_SF"/>
    <property type="match status" value="1"/>
</dbReference>
<gene>
    <name evidence="4" type="ORF">RU08_13675</name>
</gene>
<dbReference type="EMBL" id="JXQW01000033">
    <property type="protein sequence ID" value="KIP99690.1"/>
    <property type="molecule type" value="Genomic_DNA"/>
</dbReference>
<feature type="domain" description="N-acetyltransferase" evidence="3">
    <location>
        <begin position="1"/>
        <end position="128"/>
    </location>
</feature>
<dbReference type="InterPro" id="IPR050832">
    <property type="entry name" value="Bact_Acetyltransf"/>
</dbReference>
<dbReference type="AlphaFoldDB" id="A0A0D0KNV2"/>
<evidence type="ECO:0000256" key="2">
    <source>
        <dbReference type="ARBA" id="ARBA00023315"/>
    </source>
</evidence>
<reference evidence="4 5" key="1">
    <citation type="submission" date="2014-12" db="EMBL/GenBank/DDBJ databases">
        <title>16Stimator: statistical estimation of ribosomal gene copy numbers from draft genome assemblies.</title>
        <authorList>
            <person name="Perisin M.A."/>
            <person name="Vetter M."/>
            <person name="Gilbert J.A."/>
            <person name="Bergelson J."/>
        </authorList>
    </citation>
    <scope>NUCLEOTIDE SEQUENCE [LARGE SCALE GENOMIC DNA]</scope>
    <source>
        <strain evidence="4 5">MEJ086</strain>
    </source>
</reference>
<accession>A0A0D0KNV2</accession>
<proteinExistence type="predicted"/>
<protein>
    <submittedName>
        <fullName evidence="4">GCN5 family acetyltransferase</fullName>
    </submittedName>
</protein>
<dbReference type="RefSeq" id="WP_042554388.1">
    <property type="nucleotide sequence ID" value="NZ_JXQW01000033.1"/>
</dbReference>
<evidence type="ECO:0000259" key="3">
    <source>
        <dbReference type="PROSITE" id="PS51186"/>
    </source>
</evidence>
<organism evidence="4 5">
    <name type="scientific">Pseudomonas fulva</name>
    <dbReference type="NCBI Taxonomy" id="47880"/>
    <lineage>
        <taxon>Bacteria</taxon>
        <taxon>Pseudomonadati</taxon>
        <taxon>Pseudomonadota</taxon>
        <taxon>Gammaproteobacteria</taxon>
        <taxon>Pseudomonadales</taxon>
        <taxon>Pseudomonadaceae</taxon>
        <taxon>Pseudomonas</taxon>
    </lineage>
</organism>
<dbReference type="Gene3D" id="3.40.630.30">
    <property type="match status" value="1"/>
</dbReference>
<evidence type="ECO:0000313" key="4">
    <source>
        <dbReference type="EMBL" id="KIP99690.1"/>
    </source>
</evidence>
<evidence type="ECO:0000313" key="5">
    <source>
        <dbReference type="Proteomes" id="UP000032068"/>
    </source>
</evidence>
<comment type="caution">
    <text evidence="4">The sequence shown here is derived from an EMBL/GenBank/DDBJ whole genome shotgun (WGS) entry which is preliminary data.</text>
</comment>
<dbReference type="Proteomes" id="UP000032068">
    <property type="component" value="Unassembled WGS sequence"/>
</dbReference>
<dbReference type="PANTHER" id="PTHR43877:SF1">
    <property type="entry name" value="ACETYLTRANSFERASE"/>
    <property type="match status" value="1"/>
</dbReference>
<dbReference type="Pfam" id="PF13508">
    <property type="entry name" value="Acetyltransf_7"/>
    <property type="match status" value="1"/>
</dbReference>
<dbReference type="PROSITE" id="PS51186">
    <property type="entry name" value="GNAT"/>
    <property type="match status" value="1"/>
</dbReference>
<dbReference type="OrthoDB" id="8780005at2"/>
<keyword evidence="2" id="KW-0012">Acyltransferase</keyword>
<dbReference type="InterPro" id="IPR016181">
    <property type="entry name" value="Acyl_CoA_acyltransferase"/>
</dbReference>
<dbReference type="SUPFAM" id="SSF55729">
    <property type="entry name" value="Acyl-CoA N-acyltransferases (Nat)"/>
    <property type="match status" value="1"/>
</dbReference>
<dbReference type="PANTHER" id="PTHR43877">
    <property type="entry name" value="AMINOALKYLPHOSPHONATE N-ACETYLTRANSFERASE-RELATED-RELATED"/>
    <property type="match status" value="1"/>
</dbReference>
<dbReference type="GO" id="GO:0016747">
    <property type="term" value="F:acyltransferase activity, transferring groups other than amino-acyl groups"/>
    <property type="evidence" value="ECO:0007669"/>
    <property type="project" value="InterPro"/>
</dbReference>
<sequence length="132" mass="15133">MPVFCLLPDHLRPLADKFYRSHRSAMRTRSDHQVWVARDGEIVAALCLQEAAHGQWLTSLLVAPARRQQGLASALIDAALQDAQTPTWLFCHPDLQPFYERQGFQACHELPSPLAERLARYRRSKTLDAMRR</sequence>
<name>A0A0D0KNV2_9PSED</name>
<keyword evidence="1 4" id="KW-0808">Transferase</keyword>
<evidence type="ECO:0000256" key="1">
    <source>
        <dbReference type="ARBA" id="ARBA00022679"/>
    </source>
</evidence>
<dbReference type="InterPro" id="IPR000182">
    <property type="entry name" value="GNAT_dom"/>
</dbReference>